<organism evidence="1 2">
    <name type="scientific">Asaia bogorensis</name>
    <dbReference type="NCBI Taxonomy" id="91915"/>
    <lineage>
        <taxon>Bacteria</taxon>
        <taxon>Pseudomonadati</taxon>
        <taxon>Pseudomonadota</taxon>
        <taxon>Alphaproteobacteria</taxon>
        <taxon>Acetobacterales</taxon>
        <taxon>Acetobacteraceae</taxon>
        <taxon>Asaia</taxon>
    </lineage>
</organism>
<reference evidence="1 2" key="2">
    <citation type="journal article" date="2014" name="PLoS ONE">
        <title>Evolution of mitochondria reconstructed from the energy metabolism of living bacteria.</title>
        <authorList>
            <person name="Degli Esposti M."/>
            <person name="Chouaia B."/>
            <person name="Comandatore F."/>
            <person name="Crotti E."/>
            <person name="Sassera D."/>
            <person name="Lievens P.M."/>
            <person name="Daffonchio D."/>
            <person name="Bandi C."/>
        </authorList>
    </citation>
    <scope>NUCLEOTIDE SEQUENCE [LARGE SCALE GENOMIC DNA]</scope>
    <source>
        <strain evidence="1 2">SF2.1</strain>
    </source>
</reference>
<name>A0A060QKE0_9PROT</name>
<dbReference type="AlphaFoldDB" id="A0A060QKE0"/>
<dbReference type="Proteomes" id="UP000027583">
    <property type="component" value="Unassembled WGS sequence"/>
</dbReference>
<reference evidence="1 2" key="1">
    <citation type="journal article" date="2014" name="Genome Biol. Evol.">
        <title>Acetic acid bacteria genomes reveal functional traits for adaptation to life in insect guts.</title>
        <authorList>
            <person name="Chouaia B."/>
            <person name="Gaiarsa S."/>
            <person name="Crotti E."/>
            <person name="Comandatore F."/>
            <person name="Degli Esposti M."/>
            <person name="Ricci I."/>
            <person name="Alma A."/>
            <person name="Favia G."/>
            <person name="Bandi C."/>
            <person name="Daffonchio D."/>
        </authorList>
    </citation>
    <scope>NUCLEOTIDE SEQUENCE [LARGE SCALE GENOMIC DNA]</scope>
    <source>
        <strain evidence="1 2">SF2.1</strain>
    </source>
</reference>
<gene>
    <name evidence="1" type="ORF">ASAP_1791</name>
</gene>
<accession>A0A060QKE0</accession>
<sequence length="39" mass="4365">MVAIILAALGERLRVGIVDARTEEPRPFSPSFVTPSRRR</sequence>
<proteinExistence type="predicted"/>
<protein>
    <submittedName>
        <fullName evidence="1">Uncharacterized protein</fullName>
    </submittedName>
</protein>
<evidence type="ECO:0000313" key="1">
    <source>
        <dbReference type="EMBL" id="CDG39836.1"/>
    </source>
</evidence>
<evidence type="ECO:0000313" key="2">
    <source>
        <dbReference type="Proteomes" id="UP000027583"/>
    </source>
</evidence>
<comment type="caution">
    <text evidence="1">The sequence shown here is derived from an EMBL/GenBank/DDBJ whole genome shotgun (WGS) entry which is preliminary data.</text>
</comment>
<dbReference type="EMBL" id="CBLX010000012">
    <property type="protein sequence ID" value="CDG39836.1"/>
    <property type="molecule type" value="Genomic_DNA"/>
</dbReference>